<accession>A0A841PX73</accession>
<name>A0A841PX73_9BACI</name>
<keyword evidence="3" id="KW-1185">Reference proteome</keyword>
<proteinExistence type="predicted"/>
<dbReference type="Pfam" id="PF01381">
    <property type="entry name" value="HTH_3"/>
    <property type="match status" value="1"/>
</dbReference>
<feature type="domain" description="HTH cro/C1-type" evidence="1">
    <location>
        <begin position="12"/>
        <end position="67"/>
    </location>
</feature>
<dbReference type="EMBL" id="JACHGH010000001">
    <property type="protein sequence ID" value="MBB6452006.1"/>
    <property type="molecule type" value="Genomic_DNA"/>
</dbReference>
<dbReference type="Gene3D" id="1.10.260.40">
    <property type="entry name" value="lambda repressor-like DNA-binding domains"/>
    <property type="match status" value="1"/>
</dbReference>
<evidence type="ECO:0000259" key="1">
    <source>
        <dbReference type="PROSITE" id="PS50943"/>
    </source>
</evidence>
<dbReference type="InterPro" id="IPR010982">
    <property type="entry name" value="Lambda_DNA-bd_dom_sf"/>
</dbReference>
<evidence type="ECO:0000313" key="2">
    <source>
        <dbReference type="EMBL" id="MBB6452006.1"/>
    </source>
</evidence>
<protein>
    <submittedName>
        <fullName evidence="2">Transcriptional regulator with XRE-family HTH domain</fullName>
    </submittedName>
</protein>
<sequence>MEYDKRCVATRIKMIRKEKGLTLEEFGKIADGAGKSNVSRWERGLALPSNKRLKIISELGGITVNALLFGIPKELPMQNTGEMTEQIPVYQANSINHLTKILNDIHRERIRQNQKWGIQRHDWGKWLGILGEEYGEVCQAINRIYFPSDAKPTDAVNLYNELIQLSAVAASMAEQIKEEEQ</sequence>
<organism evidence="2 3">
    <name type="scientific">Salirhabdus euzebyi</name>
    <dbReference type="NCBI Taxonomy" id="394506"/>
    <lineage>
        <taxon>Bacteria</taxon>
        <taxon>Bacillati</taxon>
        <taxon>Bacillota</taxon>
        <taxon>Bacilli</taxon>
        <taxon>Bacillales</taxon>
        <taxon>Bacillaceae</taxon>
        <taxon>Salirhabdus</taxon>
    </lineage>
</organism>
<dbReference type="GO" id="GO:0003677">
    <property type="term" value="F:DNA binding"/>
    <property type="evidence" value="ECO:0007669"/>
    <property type="project" value="InterPro"/>
</dbReference>
<evidence type="ECO:0000313" key="3">
    <source>
        <dbReference type="Proteomes" id="UP000581688"/>
    </source>
</evidence>
<dbReference type="Proteomes" id="UP000581688">
    <property type="component" value="Unassembled WGS sequence"/>
</dbReference>
<dbReference type="SUPFAM" id="SSF47413">
    <property type="entry name" value="lambda repressor-like DNA-binding domains"/>
    <property type="match status" value="1"/>
</dbReference>
<dbReference type="PROSITE" id="PS50943">
    <property type="entry name" value="HTH_CROC1"/>
    <property type="match status" value="1"/>
</dbReference>
<comment type="caution">
    <text evidence="2">The sequence shown here is derived from an EMBL/GenBank/DDBJ whole genome shotgun (WGS) entry which is preliminary data.</text>
</comment>
<dbReference type="CDD" id="cd00093">
    <property type="entry name" value="HTH_XRE"/>
    <property type="match status" value="1"/>
</dbReference>
<dbReference type="RefSeq" id="WP_246199908.1">
    <property type="nucleotide sequence ID" value="NZ_CADDWK010000001.1"/>
</dbReference>
<dbReference type="AlphaFoldDB" id="A0A841PX73"/>
<gene>
    <name evidence="2" type="ORF">HNQ94_000427</name>
</gene>
<dbReference type="InterPro" id="IPR001387">
    <property type="entry name" value="Cro/C1-type_HTH"/>
</dbReference>
<dbReference type="SMART" id="SM00530">
    <property type="entry name" value="HTH_XRE"/>
    <property type="match status" value="1"/>
</dbReference>
<reference evidence="2 3" key="1">
    <citation type="submission" date="2020-08" db="EMBL/GenBank/DDBJ databases">
        <title>Genomic Encyclopedia of Type Strains, Phase IV (KMG-IV): sequencing the most valuable type-strain genomes for metagenomic binning, comparative biology and taxonomic classification.</title>
        <authorList>
            <person name="Goeker M."/>
        </authorList>
    </citation>
    <scope>NUCLEOTIDE SEQUENCE [LARGE SCALE GENOMIC DNA]</scope>
    <source>
        <strain evidence="2 3">DSM 19612</strain>
    </source>
</reference>